<dbReference type="AlphaFoldDB" id="X1U0Q0"/>
<protein>
    <recommendedName>
        <fullName evidence="1">DZANK-type domain-containing protein</fullName>
    </recommendedName>
</protein>
<dbReference type="EMBL" id="BARW01006068">
    <property type="protein sequence ID" value="GAI85889.1"/>
    <property type="molecule type" value="Genomic_DNA"/>
</dbReference>
<comment type="caution">
    <text evidence="2">The sequence shown here is derived from an EMBL/GenBank/DDBJ whole genome shotgun (WGS) entry which is preliminary data.</text>
</comment>
<evidence type="ECO:0000259" key="1">
    <source>
        <dbReference type="Pfam" id="PF12773"/>
    </source>
</evidence>
<sequence length="65" mass="7322">MKESKESKSVEKRCFCPYCEEEISLAVLPYCQPCGVTLRYCSNCQIAVPREAKVCPQCGGKLEEK</sequence>
<dbReference type="Pfam" id="PF12773">
    <property type="entry name" value="DZR"/>
    <property type="match status" value="1"/>
</dbReference>
<accession>X1U0Q0</accession>
<reference evidence="2" key="1">
    <citation type="journal article" date="2014" name="Front. Microbiol.">
        <title>High frequency of phylogenetically diverse reductive dehalogenase-homologous genes in deep subseafloor sedimentary metagenomes.</title>
        <authorList>
            <person name="Kawai M."/>
            <person name="Futagami T."/>
            <person name="Toyoda A."/>
            <person name="Takaki Y."/>
            <person name="Nishi S."/>
            <person name="Hori S."/>
            <person name="Arai W."/>
            <person name="Tsubouchi T."/>
            <person name="Morono Y."/>
            <person name="Uchiyama I."/>
            <person name="Ito T."/>
            <person name="Fujiyama A."/>
            <person name="Inagaki F."/>
            <person name="Takami H."/>
        </authorList>
    </citation>
    <scope>NUCLEOTIDE SEQUENCE</scope>
    <source>
        <strain evidence="2">Expedition CK06-06</strain>
    </source>
</reference>
<name>X1U0Q0_9ZZZZ</name>
<organism evidence="2">
    <name type="scientific">marine sediment metagenome</name>
    <dbReference type="NCBI Taxonomy" id="412755"/>
    <lineage>
        <taxon>unclassified sequences</taxon>
        <taxon>metagenomes</taxon>
        <taxon>ecological metagenomes</taxon>
    </lineage>
</organism>
<proteinExistence type="predicted"/>
<gene>
    <name evidence="2" type="ORF">S12H4_12697</name>
</gene>
<evidence type="ECO:0000313" key="2">
    <source>
        <dbReference type="EMBL" id="GAI85889.1"/>
    </source>
</evidence>
<feature type="domain" description="DZANK-type" evidence="1">
    <location>
        <begin position="16"/>
        <end position="59"/>
    </location>
</feature>
<dbReference type="InterPro" id="IPR025874">
    <property type="entry name" value="DZR"/>
</dbReference>